<dbReference type="PANTHER" id="PTHR46021:SF2">
    <property type="entry name" value="ARF-GAP WITH DUAL PH DOMAIN-CONTAINING PROTEIN 1"/>
    <property type="match status" value="1"/>
</dbReference>
<evidence type="ECO:0000256" key="6">
    <source>
        <dbReference type="ARBA" id="ARBA00022771"/>
    </source>
</evidence>
<protein>
    <recommendedName>
        <fullName evidence="13">Arf-GAP with dual PH domain-containing protein 1</fullName>
    </recommendedName>
</protein>
<dbReference type="InterPro" id="IPR001164">
    <property type="entry name" value="ArfGAP_dom"/>
</dbReference>
<dbReference type="FunFam" id="2.30.29.30:FF:000099">
    <property type="entry name" value="Arf-GAP with dual PH domain-containing protein 1"/>
    <property type="match status" value="1"/>
</dbReference>
<evidence type="ECO:0000256" key="7">
    <source>
        <dbReference type="ARBA" id="ARBA00022833"/>
    </source>
</evidence>
<dbReference type="CDD" id="cd08832">
    <property type="entry name" value="ArfGap_ADAP"/>
    <property type="match status" value="1"/>
</dbReference>
<dbReference type="CDD" id="cd01251">
    <property type="entry name" value="PH2_ADAP"/>
    <property type="match status" value="1"/>
</dbReference>
<reference evidence="11 12" key="1">
    <citation type="submission" date="2023-11" db="EMBL/GenBank/DDBJ databases">
        <authorList>
            <person name="Hedman E."/>
            <person name="Englund M."/>
            <person name="Stromberg M."/>
            <person name="Nyberg Akerstrom W."/>
            <person name="Nylinder S."/>
            <person name="Jareborg N."/>
            <person name="Kallberg Y."/>
            <person name="Kronander E."/>
        </authorList>
    </citation>
    <scope>NUCLEOTIDE SEQUENCE [LARGE SCALE GENOMIC DNA]</scope>
</reference>
<dbReference type="InterPro" id="IPR037278">
    <property type="entry name" value="ARFGAP/RecO"/>
</dbReference>
<evidence type="ECO:0000256" key="4">
    <source>
        <dbReference type="ARBA" id="ARBA00022723"/>
    </source>
</evidence>
<keyword evidence="4" id="KW-0479">Metal-binding</keyword>
<evidence type="ECO:0000256" key="3">
    <source>
        <dbReference type="ARBA" id="ARBA00022490"/>
    </source>
</evidence>
<comment type="caution">
    <text evidence="11">The sequence shown here is derived from an EMBL/GenBank/DDBJ whole genome shotgun (WGS) entry which is preliminary data.</text>
</comment>
<keyword evidence="12" id="KW-1185">Reference proteome</keyword>
<evidence type="ECO:0008006" key="13">
    <source>
        <dbReference type="Google" id="ProtNLM"/>
    </source>
</evidence>
<dbReference type="GO" id="GO:0005737">
    <property type="term" value="C:cytoplasm"/>
    <property type="evidence" value="ECO:0007669"/>
    <property type="project" value="UniProtKB-SubCell"/>
</dbReference>
<evidence type="ECO:0000256" key="1">
    <source>
        <dbReference type="ARBA" id="ARBA00004496"/>
    </source>
</evidence>
<dbReference type="Pfam" id="PF00169">
    <property type="entry name" value="PH"/>
    <property type="match status" value="2"/>
</dbReference>
<feature type="domain" description="PH" evidence="9">
    <location>
        <begin position="129"/>
        <end position="229"/>
    </location>
</feature>
<dbReference type="InterPro" id="IPR037851">
    <property type="entry name" value="PH2_ADAP"/>
</dbReference>
<evidence type="ECO:0000259" key="10">
    <source>
        <dbReference type="PROSITE" id="PS50115"/>
    </source>
</evidence>
<evidence type="ECO:0000259" key="9">
    <source>
        <dbReference type="PROSITE" id="PS50003"/>
    </source>
</evidence>
<evidence type="ECO:0000256" key="2">
    <source>
        <dbReference type="ARBA" id="ARBA00022468"/>
    </source>
</evidence>
<dbReference type="InterPro" id="IPR038508">
    <property type="entry name" value="ArfGAP_dom_sf"/>
</dbReference>
<dbReference type="PRINTS" id="PR00405">
    <property type="entry name" value="REVINTRACTNG"/>
</dbReference>
<sequence length="384" mass="44602">MVDHNEKLLQELQKKSGNNVCADCGSEDPDWASYNLGIFICMRCASIHRSMGAHISKVKHLELDRWEDSQVQRMKEVGNVAAKNKYEERVPPCYRRPTKNDPQVLIEQWIRAKYEREEFCHPERQSYLSGSMEGFLMKRGKEDSRYQRRKFVLNENEDTLKYHVKENKEPKGVLRLSELNVAFAPAKIGHMNSMQLTFMKDGSTRHIYVYHEDPEVINCWYMAIRCAKLHLLQVAFPSTPQSDLILRLPKDFAREGWLWKTGPRSSDAHRRRWFTLDNRKLMYHDEPLDAYPKGEIFIGHESNGYCIKVSNTGNGCKDARFSFHVVTPERTYCLAATTHEDRAGWLAVIQQTIKRPLTPQDSTIEATLVRKRTSSNSISIFSGR</sequence>
<evidence type="ECO:0000256" key="8">
    <source>
        <dbReference type="PROSITE-ProRule" id="PRU00288"/>
    </source>
</evidence>
<organism evidence="11 12">
    <name type="scientific">Parnassius mnemosyne</name>
    <name type="common">clouded apollo</name>
    <dbReference type="NCBI Taxonomy" id="213953"/>
    <lineage>
        <taxon>Eukaryota</taxon>
        <taxon>Metazoa</taxon>
        <taxon>Ecdysozoa</taxon>
        <taxon>Arthropoda</taxon>
        <taxon>Hexapoda</taxon>
        <taxon>Insecta</taxon>
        <taxon>Pterygota</taxon>
        <taxon>Neoptera</taxon>
        <taxon>Endopterygota</taxon>
        <taxon>Lepidoptera</taxon>
        <taxon>Glossata</taxon>
        <taxon>Ditrysia</taxon>
        <taxon>Papilionoidea</taxon>
        <taxon>Papilionidae</taxon>
        <taxon>Parnassiinae</taxon>
        <taxon>Parnassini</taxon>
        <taxon>Parnassius</taxon>
        <taxon>Driopa</taxon>
    </lineage>
</organism>
<dbReference type="AlphaFoldDB" id="A0AAV1KTJ1"/>
<dbReference type="InterPro" id="IPR037849">
    <property type="entry name" value="PH1_ADAP"/>
</dbReference>
<dbReference type="FunFam" id="1.10.220.150:FF:000011">
    <property type="entry name" value="Arf-GAP with dual PH domain-containing protein 1"/>
    <property type="match status" value="1"/>
</dbReference>
<evidence type="ECO:0000313" key="12">
    <source>
        <dbReference type="Proteomes" id="UP001314205"/>
    </source>
</evidence>
<dbReference type="Gene3D" id="2.30.29.30">
    <property type="entry name" value="Pleckstrin-homology domain (PH domain)/Phosphotyrosine-binding domain (PTB)"/>
    <property type="match status" value="2"/>
</dbReference>
<dbReference type="SMART" id="SM00105">
    <property type="entry name" value="ArfGap"/>
    <property type="match status" value="1"/>
</dbReference>
<dbReference type="InterPro" id="IPR011993">
    <property type="entry name" value="PH-like_dom_sf"/>
</dbReference>
<comment type="subcellular location">
    <subcellularLocation>
        <location evidence="1">Cytoplasm</location>
    </subcellularLocation>
</comment>
<dbReference type="SUPFAM" id="SSF50729">
    <property type="entry name" value="PH domain-like"/>
    <property type="match status" value="2"/>
</dbReference>
<keyword evidence="6 8" id="KW-0863">Zinc-finger</keyword>
<proteinExistence type="predicted"/>
<keyword evidence="3" id="KW-0963">Cytoplasm</keyword>
<feature type="domain" description="Arf-GAP" evidence="10">
    <location>
        <begin position="6"/>
        <end position="127"/>
    </location>
</feature>
<dbReference type="SUPFAM" id="SSF57863">
    <property type="entry name" value="ArfGap/RecO-like zinc finger"/>
    <property type="match status" value="1"/>
</dbReference>
<keyword evidence="5" id="KW-0677">Repeat</keyword>
<dbReference type="Pfam" id="PF01412">
    <property type="entry name" value="ArfGap"/>
    <property type="match status" value="1"/>
</dbReference>
<dbReference type="SMART" id="SM00233">
    <property type="entry name" value="PH"/>
    <property type="match status" value="2"/>
</dbReference>
<dbReference type="GO" id="GO:0008270">
    <property type="term" value="F:zinc ion binding"/>
    <property type="evidence" value="ECO:0007669"/>
    <property type="project" value="UniProtKB-KW"/>
</dbReference>
<dbReference type="CDD" id="cd13252">
    <property type="entry name" value="PH1_ADAP"/>
    <property type="match status" value="1"/>
</dbReference>
<evidence type="ECO:0000313" key="11">
    <source>
        <dbReference type="EMBL" id="CAK1586356.1"/>
    </source>
</evidence>
<dbReference type="GO" id="GO:0005886">
    <property type="term" value="C:plasma membrane"/>
    <property type="evidence" value="ECO:0007669"/>
    <property type="project" value="TreeGrafter"/>
</dbReference>
<dbReference type="InterPro" id="IPR001849">
    <property type="entry name" value="PH_domain"/>
</dbReference>
<dbReference type="PANTHER" id="PTHR46021">
    <property type="entry name" value="ARF-GAP WITH DUAL PH DOMAIN-CONTAINING PROTEIN 1-LIKE PROTEIN"/>
    <property type="match status" value="1"/>
</dbReference>
<name>A0AAV1KTJ1_9NEOP</name>
<evidence type="ECO:0000256" key="5">
    <source>
        <dbReference type="ARBA" id="ARBA00022737"/>
    </source>
</evidence>
<dbReference type="InterPro" id="IPR052589">
    <property type="entry name" value="Arf-GAP_dual-PH_domain"/>
</dbReference>
<feature type="domain" description="PH" evidence="9">
    <location>
        <begin position="251"/>
        <end position="354"/>
    </location>
</feature>
<accession>A0AAV1KTJ1</accession>
<keyword evidence="2" id="KW-0343">GTPase activation</keyword>
<dbReference type="PROSITE" id="PS50003">
    <property type="entry name" value="PH_DOMAIN"/>
    <property type="match status" value="2"/>
</dbReference>
<dbReference type="Proteomes" id="UP001314205">
    <property type="component" value="Unassembled WGS sequence"/>
</dbReference>
<dbReference type="GO" id="GO:0005547">
    <property type="term" value="F:phosphatidylinositol-3,4,5-trisphosphate binding"/>
    <property type="evidence" value="ECO:0007669"/>
    <property type="project" value="TreeGrafter"/>
</dbReference>
<dbReference type="GO" id="GO:0005096">
    <property type="term" value="F:GTPase activator activity"/>
    <property type="evidence" value="ECO:0007669"/>
    <property type="project" value="UniProtKB-KW"/>
</dbReference>
<gene>
    <name evidence="11" type="ORF">PARMNEM_LOCUS7320</name>
</gene>
<dbReference type="FunFam" id="2.30.29.30:FF:000080">
    <property type="entry name" value="Arf-GAP with dual PH domain-containing protein 1"/>
    <property type="match status" value="1"/>
</dbReference>
<keyword evidence="7" id="KW-0862">Zinc</keyword>
<dbReference type="PROSITE" id="PS50115">
    <property type="entry name" value="ARFGAP"/>
    <property type="match status" value="1"/>
</dbReference>
<dbReference type="EMBL" id="CAVLGL010000080">
    <property type="protein sequence ID" value="CAK1586356.1"/>
    <property type="molecule type" value="Genomic_DNA"/>
</dbReference>
<dbReference type="Gene3D" id="1.10.220.150">
    <property type="entry name" value="Arf GTPase activating protein"/>
    <property type="match status" value="1"/>
</dbReference>
<dbReference type="GO" id="GO:1902936">
    <property type="term" value="F:phosphatidylinositol bisphosphate binding"/>
    <property type="evidence" value="ECO:0007669"/>
    <property type="project" value="InterPro"/>
</dbReference>